<dbReference type="Proteomes" id="UP000835052">
    <property type="component" value="Unassembled WGS sequence"/>
</dbReference>
<proteinExistence type="predicted"/>
<dbReference type="EMBL" id="CAJGYM010000021">
    <property type="protein sequence ID" value="CAD6191417.1"/>
    <property type="molecule type" value="Genomic_DNA"/>
</dbReference>
<name>A0A8S1H848_9PELO</name>
<reference evidence="2" key="1">
    <citation type="submission" date="2020-10" db="EMBL/GenBank/DDBJ databases">
        <authorList>
            <person name="Kikuchi T."/>
        </authorList>
    </citation>
    <scope>NUCLEOTIDE SEQUENCE</scope>
    <source>
        <strain evidence="2">NKZ352</strain>
    </source>
</reference>
<feature type="compositionally biased region" description="Basic and acidic residues" evidence="1">
    <location>
        <begin position="57"/>
        <end position="73"/>
    </location>
</feature>
<comment type="caution">
    <text evidence="2">The sequence shown here is derived from an EMBL/GenBank/DDBJ whole genome shotgun (WGS) entry which is preliminary data.</text>
</comment>
<sequence length="95" mass="11421">MRINRKKRRVDFIFSFFPTVRMSRLSFDKDMSLLEGRKMQEEHMDINQFLIGKAMNSDEDKNHHGKMDDKDDPCVDDMGLTDPEKMHEECQKMRH</sequence>
<gene>
    <name evidence="2" type="ORF">CAUJ_LOCUS7336</name>
</gene>
<organism evidence="2 3">
    <name type="scientific">Caenorhabditis auriculariae</name>
    <dbReference type="NCBI Taxonomy" id="2777116"/>
    <lineage>
        <taxon>Eukaryota</taxon>
        <taxon>Metazoa</taxon>
        <taxon>Ecdysozoa</taxon>
        <taxon>Nematoda</taxon>
        <taxon>Chromadorea</taxon>
        <taxon>Rhabditida</taxon>
        <taxon>Rhabditina</taxon>
        <taxon>Rhabditomorpha</taxon>
        <taxon>Rhabditoidea</taxon>
        <taxon>Rhabditidae</taxon>
        <taxon>Peloderinae</taxon>
        <taxon>Caenorhabditis</taxon>
    </lineage>
</organism>
<dbReference type="AlphaFoldDB" id="A0A8S1H848"/>
<feature type="compositionally biased region" description="Basic and acidic residues" evidence="1">
    <location>
        <begin position="82"/>
        <end position="95"/>
    </location>
</feature>
<protein>
    <submittedName>
        <fullName evidence="2">Uncharacterized protein</fullName>
    </submittedName>
</protein>
<keyword evidence="3" id="KW-1185">Reference proteome</keyword>
<evidence type="ECO:0000313" key="2">
    <source>
        <dbReference type="EMBL" id="CAD6191417.1"/>
    </source>
</evidence>
<feature type="region of interest" description="Disordered" evidence="1">
    <location>
        <begin position="57"/>
        <end position="95"/>
    </location>
</feature>
<evidence type="ECO:0000256" key="1">
    <source>
        <dbReference type="SAM" id="MobiDB-lite"/>
    </source>
</evidence>
<evidence type="ECO:0000313" key="3">
    <source>
        <dbReference type="Proteomes" id="UP000835052"/>
    </source>
</evidence>
<accession>A0A8S1H848</accession>